<accession>A0A2Z2NP77</accession>
<sequence>MEDVIRSLLARVVATVDLTTATLKLAVAETRLAVNSAGLLVGLGAILLIMVLVTWLVALATGFAALQALGLSALMALLTLLFIQLAICALLVFTLLKLSKNLSFPLTRQAIRSSTQSS</sequence>
<feature type="transmembrane region" description="Helical" evidence="1">
    <location>
        <begin position="39"/>
        <end position="65"/>
    </location>
</feature>
<keyword evidence="1" id="KW-1133">Transmembrane helix</keyword>
<name>A0A2Z2NP77_9GAMM</name>
<keyword evidence="1" id="KW-0812">Transmembrane</keyword>
<dbReference type="EMBL" id="CP018632">
    <property type="protein sequence ID" value="ASJ73059.1"/>
    <property type="molecule type" value="Genomic_DNA"/>
</dbReference>
<dbReference type="Proteomes" id="UP000250079">
    <property type="component" value="Chromosome"/>
</dbReference>
<keyword evidence="1" id="KW-0472">Membrane</keyword>
<gene>
    <name evidence="2" type="ORF">IMCC3135_14870</name>
</gene>
<evidence type="ECO:0008006" key="4">
    <source>
        <dbReference type="Google" id="ProtNLM"/>
    </source>
</evidence>
<dbReference type="KEGG" id="gai:IMCC3135_14870"/>
<protein>
    <recommendedName>
        <fullName evidence="4">Phage holin family protein</fullName>
    </recommendedName>
</protein>
<feature type="transmembrane region" description="Helical" evidence="1">
    <location>
        <begin position="71"/>
        <end position="96"/>
    </location>
</feature>
<evidence type="ECO:0000256" key="1">
    <source>
        <dbReference type="SAM" id="Phobius"/>
    </source>
</evidence>
<keyword evidence="3" id="KW-1185">Reference proteome</keyword>
<proteinExistence type="predicted"/>
<dbReference type="AlphaFoldDB" id="A0A2Z2NP77"/>
<reference evidence="2 3" key="1">
    <citation type="submission" date="2016-12" db="EMBL/GenBank/DDBJ databases">
        <authorList>
            <person name="Song W.-J."/>
            <person name="Kurnit D.M."/>
        </authorList>
    </citation>
    <scope>NUCLEOTIDE SEQUENCE [LARGE SCALE GENOMIC DNA]</scope>
    <source>
        <strain evidence="2 3">IMCC3135</strain>
    </source>
</reference>
<evidence type="ECO:0000313" key="3">
    <source>
        <dbReference type="Proteomes" id="UP000250079"/>
    </source>
</evidence>
<evidence type="ECO:0000313" key="2">
    <source>
        <dbReference type="EMBL" id="ASJ73059.1"/>
    </source>
</evidence>
<organism evidence="2 3">
    <name type="scientific">Granulosicoccus antarcticus IMCC3135</name>
    <dbReference type="NCBI Taxonomy" id="1192854"/>
    <lineage>
        <taxon>Bacteria</taxon>
        <taxon>Pseudomonadati</taxon>
        <taxon>Pseudomonadota</taxon>
        <taxon>Gammaproteobacteria</taxon>
        <taxon>Chromatiales</taxon>
        <taxon>Granulosicoccaceae</taxon>
        <taxon>Granulosicoccus</taxon>
    </lineage>
</organism>